<dbReference type="HOGENOM" id="CLU_2365402_0_0_1"/>
<gene>
    <name evidence="2" type="ORF">SERLADRAFT_398586</name>
</gene>
<evidence type="ECO:0000256" key="1">
    <source>
        <dbReference type="SAM" id="SignalP"/>
    </source>
</evidence>
<dbReference type="GeneID" id="18811901"/>
<protein>
    <recommendedName>
        <fullName evidence="3">Secreted protein</fullName>
    </recommendedName>
</protein>
<evidence type="ECO:0000313" key="2">
    <source>
        <dbReference type="EMBL" id="EGO21168.1"/>
    </source>
</evidence>
<accession>F8P6V2</accession>
<dbReference type="Proteomes" id="UP000008064">
    <property type="component" value="Unassembled WGS sequence"/>
</dbReference>
<organism>
    <name type="scientific">Serpula lacrymans var. lacrymans (strain S7.9)</name>
    <name type="common">Dry rot fungus</name>
    <dbReference type="NCBI Taxonomy" id="578457"/>
    <lineage>
        <taxon>Eukaryota</taxon>
        <taxon>Fungi</taxon>
        <taxon>Dikarya</taxon>
        <taxon>Basidiomycota</taxon>
        <taxon>Agaricomycotina</taxon>
        <taxon>Agaricomycetes</taxon>
        <taxon>Agaricomycetidae</taxon>
        <taxon>Boletales</taxon>
        <taxon>Coniophorineae</taxon>
        <taxon>Serpulaceae</taxon>
        <taxon>Serpula</taxon>
    </lineage>
</organism>
<feature type="signal peptide" evidence="1">
    <location>
        <begin position="1"/>
        <end position="22"/>
    </location>
</feature>
<dbReference type="EMBL" id="GL945439">
    <property type="protein sequence ID" value="EGO21168.1"/>
    <property type="molecule type" value="Genomic_DNA"/>
</dbReference>
<dbReference type="KEGG" id="sla:SERLADRAFT_398586"/>
<reference evidence="2" key="1">
    <citation type="submission" date="2011-04" db="EMBL/GenBank/DDBJ databases">
        <title>Evolution of plant cell wall degrading machinery underlies the functional diversity of forest fungi.</title>
        <authorList>
            <consortium name="US DOE Joint Genome Institute (JGI-PGF)"/>
            <person name="Eastwood D.C."/>
            <person name="Floudas D."/>
            <person name="Binder M."/>
            <person name="Majcherczyk A."/>
            <person name="Schneider P."/>
            <person name="Aerts A."/>
            <person name="Asiegbu F.O."/>
            <person name="Baker S.E."/>
            <person name="Barry K."/>
            <person name="Bendiksby M."/>
            <person name="Blumentritt M."/>
            <person name="Coutinho P.M."/>
            <person name="Cullen D."/>
            <person name="Cullen D."/>
            <person name="Gathman A."/>
            <person name="Goodell B."/>
            <person name="Henrissat B."/>
            <person name="Ihrmark K."/>
            <person name="Kauserud H."/>
            <person name="Kohler A."/>
            <person name="LaButti K."/>
            <person name="Lapidus A."/>
            <person name="Lavin J.L."/>
            <person name="Lee Y.-H."/>
            <person name="Lindquist E."/>
            <person name="Lilly W."/>
            <person name="Lucas S."/>
            <person name="Morin E."/>
            <person name="Murat C."/>
            <person name="Oguiza J.A."/>
            <person name="Park J."/>
            <person name="Pisabarro A.G."/>
            <person name="Riley R."/>
            <person name="Rosling A."/>
            <person name="Salamov A."/>
            <person name="Schmidt O."/>
            <person name="Schmutz J."/>
            <person name="Skrede I."/>
            <person name="Stenlid J."/>
            <person name="Wiebenga A."/>
            <person name="Xie X."/>
            <person name="Kues U."/>
            <person name="Hibbett D.S."/>
            <person name="Hoffmeister D."/>
            <person name="Hogberg N."/>
            <person name="Martin F."/>
            <person name="Grigoriev I.V."/>
            <person name="Watkinson S.C."/>
        </authorList>
    </citation>
    <scope>NUCLEOTIDE SEQUENCE</scope>
    <source>
        <strain evidence="2">S7.9</strain>
    </source>
</reference>
<sequence length="96" mass="11097">MSNYNFSSWLLHFLIKTLVVHSFDRVQTKSYITPWCEVYFSLMLSLWFPSTFAERSVTAEALHYYIPASTSIGSITFRPLLRTTNGTLELAKFFTG</sequence>
<evidence type="ECO:0008006" key="3">
    <source>
        <dbReference type="Google" id="ProtNLM"/>
    </source>
</evidence>
<feature type="chain" id="PRO_5003376559" description="Secreted protein" evidence="1">
    <location>
        <begin position="23"/>
        <end position="96"/>
    </location>
</feature>
<dbReference type="RefSeq" id="XP_007322125.1">
    <property type="nucleotide sequence ID" value="XM_007322063.1"/>
</dbReference>
<keyword evidence="1" id="KW-0732">Signal</keyword>
<feature type="non-terminal residue" evidence="2">
    <location>
        <position position="96"/>
    </location>
</feature>
<dbReference type="AlphaFoldDB" id="F8P6V2"/>
<proteinExistence type="predicted"/>
<name>F8P6V2_SERL9</name>